<sequence>MTEVPLSKTERRRAAKAKKKAAAAAEKERRMNKREEMKQRRRDKAQAIKNKDNENGCWLCGDPNHRKQDCDQTLSTKNCFHCRRKGHDIHSCPKRKGYQNNTEPANDLCFNCGENGHSLWKCPKPKVGDGTSFATCFVCGATGHLSSRCPMSENGIYPRGGCCKVCSSKMHLAKDCPEDGKEKKPQNTKKTFADDDDEGPLRLEDCGGSLASVVAPGSGPSDKSGDFMEDVDDNEQDKTPIKPTKSAKKIVKF</sequence>
<organism evidence="8 9">
    <name type="scientific">Achlya hypogyna</name>
    <name type="common">Oomycete</name>
    <name type="synonym">Protoachlya hypogyna</name>
    <dbReference type="NCBI Taxonomy" id="1202772"/>
    <lineage>
        <taxon>Eukaryota</taxon>
        <taxon>Sar</taxon>
        <taxon>Stramenopiles</taxon>
        <taxon>Oomycota</taxon>
        <taxon>Saprolegniomycetes</taxon>
        <taxon>Saprolegniales</taxon>
        <taxon>Achlyaceae</taxon>
        <taxon>Achlya</taxon>
    </lineage>
</organism>
<protein>
    <recommendedName>
        <fullName evidence="7">CCHC-type domain-containing protein</fullName>
    </recommendedName>
</protein>
<feature type="domain" description="CCHC-type" evidence="7">
    <location>
        <begin position="109"/>
        <end position="124"/>
    </location>
</feature>
<comment type="caution">
    <text evidence="8">The sequence shown here is derived from an EMBL/GenBank/DDBJ whole genome shotgun (WGS) entry which is preliminary data.</text>
</comment>
<gene>
    <name evidence="8" type="ORF">ACHHYP_07297</name>
</gene>
<dbReference type="InterPro" id="IPR001878">
    <property type="entry name" value="Znf_CCHC"/>
</dbReference>
<evidence type="ECO:0000256" key="1">
    <source>
        <dbReference type="ARBA" id="ARBA00022723"/>
    </source>
</evidence>
<reference evidence="8 9" key="1">
    <citation type="journal article" date="2014" name="Genome Biol. Evol.">
        <title>The secreted proteins of Achlya hypogyna and Thraustotheca clavata identify the ancestral oomycete secretome and reveal gene acquisitions by horizontal gene transfer.</title>
        <authorList>
            <person name="Misner I."/>
            <person name="Blouin N."/>
            <person name="Leonard G."/>
            <person name="Richards T.A."/>
            <person name="Lane C.E."/>
        </authorList>
    </citation>
    <scope>NUCLEOTIDE SEQUENCE [LARGE SCALE GENOMIC DNA]</scope>
    <source>
        <strain evidence="8 9">ATCC 48635</strain>
    </source>
</reference>
<keyword evidence="2" id="KW-0677">Repeat</keyword>
<evidence type="ECO:0000256" key="3">
    <source>
        <dbReference type="ARBA" id="ARBA00022771"/>
    </source>
</evidence>
<dbReference type="FunFam" id="4.10.60.10:FF:000091">
    <property type="entry name" value="Zinc finger CCHC-type-containing 9"/>
    <property type="match status" value="1"/>
</dbReference>
<dbReference type="Pfam" id="PF00098">
    <property type="entry name" value="zf-CCHC"/>
    <property type="match status" value="2"/>
</dbReference>
<evidence type="ECO:0000259" key="7">
    <source>
        <dbReference type="PROSITE" id="PS50158"/>
    </source>
</evidence>
<evidence type="ECO:0000313" key="9">
    <source>
        <dbReference type="Proteomes" id="UP000243579"/>
    </source>
</evidence>
<dbReference type="Gene3D" id="4.10.60.10">
    <property type="entry name" value="Zinc finger, CCHC-type"/>
    <property type="match status" value="2"/>
</dbReference>
<evidence type="ECO:0000256" key="2">
    <source>
        <dbReference type="ARBA" id="ARBA00022737"/>
    </source>
</evidence>
<accession>A0A1V9YR65</accession>
<dbReference type="OrthoDB" id="3863715at2759"/>
<dbReference type="PANTHER" id="PTHR47798:SF2">
    <property type="entry name" value="CCHC-TYPE DOMAIN-CONTAINING PROTEIN"/>
    <property type="match status" value="1"/>
</dbReference>
<proteinExistence type="predicted"/>
<feature type="compositionally biased region" description="Basic and acidic residues" evidence="6">
    <location>
        <begin position="25"/>
        <end position="47"/>
    </location>
</feature>
<evidence type="ECO:0000256" key="4">
    <source>
        <dbReference type="ARBA" id="ARBA00022833"/>
    </source>
</evidence>
<dbReference type="EMBL" id="JNBR01001406">
    <property type="protein sequence ID" value="OQR88171.1"/>
    <property type="molecule type" value="Genomic_DNA"/>
</dbReference>
<dbReference type="SMART" id="SM00343">
    <property type="entry name" value="ZnF_C2HC"/>
    <property type="match status" value="5"/>
</dbReference>
<dbReference type="SUPFAM" id="SSF57756">
    <property type="entry name" value="Retrovirus zinc finger-like domains"/>
    <property type="match status" value="2"/>
</dbReference>
<dbReference type="PANTHER" id="PTHR47798">
    <property type="entry name" value="OS04G0555800 PROTEIN"/>
    <property type="match status" value="1"/>
</dbReference>
<feature type="domain" description="CCHC-type" evidence="7">
    <location>
        <begin position="136"/>
        <end position="150"/>
    </location>
</feature>
<dbReference type="InterPro" id="IPR036875">
    <property type="entry name" value="Znf_CCHC_sf"/>
</dbReference>
<feature type="compositionally biased region" description="Basic residues" evidence="6">
    <location>
        <begin position="10"/>
        <end position="21"/>
    </location>
</feature>
<feature type="region of interest" description="Disordered" evidence="6">
    <location>
        <begin position="213"/>
        <end position="253"/>
    </location>
</feature>
<keyword evidence="1" id="KW-0479">Metal-binding</keyword>
<evidence type="ECO:0000256" key="5">
    <source>
        <dbReference type="PROSITE-ProRule" id="PRU00047"/>
    </source>
</evidence>
<dbReference type="STRING" id="1202772.A0A1V9YR65"/>
<feature type="domain" description="CCHC-type" evidence="7">
    <location>
        <begin position="57"/>
        <end position="72"/>
    </location>
</feature>
<dbReference type="Proteomes" id="UP000243579">
    <property type="component" value="Unassembled WGS sequence"/>
</dbReference>
<name>A0A1V9YR65_ACHHY</name>
<keyword evidence="9" id="KW-1185">Reference proteome</keyword>
<keyword evidence="4" id="KW-0862">Zinc</keyword>
<dbReference type="GO" id="GO:0008270">
    <property type="term" value="F:zinc ion binding"/>
    <property type="evidence" value="ECO:0007669"/>
    <property type="project" value="UniProtKB-KW"/>
</dbReference>
<dbReference type="PROSITE" id="PS50158">
    <property type="entry name" value="ZF_CCHC"/>
    <property type="match status" value="3"/>
</dbReference>
<dbReference type="GO" id="GO:0003676">
    <property type="term" value="F:nucleic acid binding"/>
    <property type="evidence" value="ECO:0007669"/>
    <property type="project" value="InterPro"/>
</dbReference>
<feature type="region of interest" description="Disordered" evidence="6">
    <location>
        <begin position="177"/>
        <end position="200"/>
    </location>
</feature>
<feature type="region of interest" description="Disordered" evidence="6">
    <location>
        <begin position="1"/>
        <end position="47"/>
    </location>
</feature>
<evidence type="ECO:0000256" key="6">
    <source>
        <dbReference type="SAM" id="MobiDB-lite"/>
    </source>
</evidence>
<evidence type="ECO:0000313" key="8">
    <source>
        <dbReference type="EMBL" id="OQR88171.1"/>
    </source>
</evidence>
<keyword evidence="3 5" id="KW-0863">Zinc-finger</keyword>
<dbReference type="AlphaFoldDB" id="A0A1V9YR65"/>